<organism evidence="4">
    <name type="scientific">Vanderwaltozyma polyspora (strain ATCC 22028 / DSM 70294 / BCRC 21397 / CBS 2163 / NBRC 10782 / NRRL Y-8283 / UCD 57-17)</name>
    <name type="common">Kluyveromyces polysporus</name>
    <dbReference type="NCBI Taxonomy" id="436907"/>
    <lineage>
        <taxon>Eukaryota</taxon>
        <taxon>Fungi</taxon>
        <taxon>Dikarya</taxon>
        <taxon>Ascomycota</taxon>
        <taxon>Saccharomycotina</taxon>
        <taxon>Saccharomycetes</taxon>
        <taxon>Saccharomycetales</taxon>
        <taxon>Saccharomycetaceae</taxon>
        <taxon>Vanderwaltozyma</taxon>
    </lineage>
</organism>
<dbReference type="AlphaFoldDB" id="A7TM96"/>
<evidence type="ECO:0000256" key="2">
    <source>
        <dbReference type="SAM" id="MobiDB-lite"/>
    </source>
</evidence>
<dbReference type="EMBL" id="DS480421">
    <property type="protein sequence ID" value="EDO16590.1"/>
    <property type="molecule type" value="Genomic_DNA"/>
</dbReference>
<evidence type="ECO:0000256" key="1">
    <source>
        <dbReference type="RuleBase" id="RU000487"/>
    </source>
</evidence>
<keyword evidence="4" id="KW-1185">Reference proteome</keyword>
<sequence>MDLSNSKCVVIHNGTSTTIAGFSNSEIPKCIIPSSYLKKKDGSFVFGTFDMMDSLEDEGAESDIFTIVDSQLGVPYNWEALEKQWEYIFEKQLKCDPTELPVLITIPSSISKNEDIENKVIEQYCKIAFEKFKIPYLQIVNESLSISLGLGKKTSLVIDISGSGSSVTPIVDGVIIKNGIVKSKYGGDFLDYQIIKKFSTIDEDLEEEMTNSSNIWVSSNSWIKNFKKTMLQVTDKKLQDVEKYYEEQLRLQAELQNQGSITSVGTNPLSVKKEYLYRSRKTVTFESRELYQFGEYLFQPQLASEQYNRDDGLGELIYRSITSAAMGNMPAAVAASNNIGGSSGATGGDSNVHTPSNVDSMGVGSGTSLGTSMGANGGSANSGNAQLPPQLATTANVTENISNLLNNIIIKGGTSLVEGIETRIINEISMRFPQYKITTFANQVYLDRMIQSWTSGTTMGKLGEVALGNNNKWYCREIYESSKNEVTA</sequence>
<dbReference type="Pfam" id="PF00022">
    <property type="entry name" value="Actin"/>
    <property type="match status" value="2"/>
</dbReference>
<dbReference type="GO" id="GO:0016586">
    <property type="term" value="C:RSC-type complex"/>
    <property type="evidence" value="ECO:0007669"/>
    <property type="project" value="EnsemblFungi"/>
</dbReference>
<proteinExistence type="inferred from homology"/>
<dbReference type="GO" id="GO:0006337">
    <property type="term" value="P:nucleosome disassembly"/>
    <property type="evidence" value="ECO:0007669"/>
    <property type="project" value="EnsemblFungi"/>
</dbReference>
<dbReference type="PANTHER" id="PTHR11937">
    <property type="entry name" value="ACTIN"/>
    <property type="match status" value="1"/>
</dbReference>
<reference evidence="3 4" key="1">
    <citation type="journal article" date="2007" name="Proc. Natl. Acad. Sci. U.S.A.">
        <title>Independent sorting-out of thousands of duplicated gene pairs in two yeast species descended from a whole-genome duplication.</title>
        <authorList>
            <person name="Scannell D.R."/>
            <person name="Frank A.C."/>
            <person name="Conant G.C."/>
            <person name="Byrne K.P."/>
            <person name="Woolfit M."/>
            <person name="Wolfe K.H."/>
        </authorList>
    </citation>
    <scope>NUCLEOTIDE SEQUENCE [LARGE SCALE GENOMIC DNA]</scope>
    <source>
        <strain evidence="4">ATCC 22028 / DSM 70294 / BCRC 21397 / CBS 2163 / NBRC 10782 / NRRL Y-8283 / UCD 57-17</strain>
    </source>
</reference>
<dbReference type="RefSeq" id="XP_001644448.1">
    <property type="nucleotide sequence ID" value="XM_001644398.1"/>
</dbReference>
<name>A7TM96_VANPO</name>
<dbReference type="SUPFAM" id="SSF53067">
    <property type="entry name" value="Actin-like ATPase domain"/>
    <property type="match status" value="3"/>
</dbReference>
<dbReference type="Proteomes" id="UP000000267">
    <property type="component" value="Unassembled WGS sequence"/>
</dbReference>
<feature type="region of interest" description="Disordered" evidence="2">
    <location>
        <begin position="345"/>
        <end position="387"/>
    </location>
</feature>
<feature type="compositionally biased region" description="Low complexity" evidence="2">
    <location>
        <begin position="370"/>
        <end position="385"/>
    </location>
</feature>
<dbReference type="KEGG" id="vpo:Kpol_520p11"/>
<evidence type="ECO:0000313" key="4">
    <source>
        <dbReference type="Proteomes" id="UP000000267"/>
    </source>
</evidence>
<dbReference type="HOGENOM" id="CLU_566415_0_0_1"/>
<comment type="similarity">
    <text evidence="1">Belongs to the actin family.</text>
</comment>
<dbReference type="eggNOG" id="KOG0679">
    <property type="taxonomic scope" value="Eukaryota"/>
</dbReference>
<gene>
    <name evidence="3" type="ORF">Kpol_520p11</name>
</gene>
<dbReference type="OrthoDB" id="5132116at2759"/>
<dbReference type="InParanoid" id="A7TM96"/>
<dbReference type="SMART" id="SM00268">
    <property type="entry name" value="ACTIN"/>
    <property type="match status" value="1"/>
</dbReference>
<dbReference type="GO" id="GO:0045944">
    <property type="term" value="P:positive regulation of transcription by RNA polymerase II"/>
    <property type="evidence" value="ECO:0007669"/>
    <property type="project" value="EnsemblFungi"/>
</dbReference>
<dbReference type="FunCoup" id="A7TM96">
    <property type="interactions" value="353"/>
</dbReference>
<dbReference type="PhylomeDB" id="A7TM96"/>
<protein>
    <submittedName>
        <fullName evidence="3">Uncharacterized protein</fullName>
    </submittedName>
</protein>
<dbReference type="GeneID" id="5544751"/>
<dbReference type="OMA" id="WDRQFGA"/>
<dbReference type="InterPro" id="IPR004000">
    <property type="entry name" value="Actin"/>
</dbReference>
<dbReference type="Gene3D" id="3.90.640.10">
    <property type="entry name" value="Actin, Chain A, domain 4"/>
    <property type="match status" value="1"/>
</dbReference>
<dbReference type="GO" id="GO:0016514">
    <property type="term" value="C:SWI/SNF complex"/>
    <property type="evidence" value="ECO:0007669"/>
    <property type="project" value="EnsemblFungi"/>
</dbReference>
<dbReference type="InterPro" id="IPR043129">
    <property type="entry name" value="ATPase_NBD"/>
</dbReference>
<dbReference type="STRING" id="436907.A7TM96"/>
<evidence type="ECO:0000313" key="3">
    <source>
        <dbReference type="EMBL" id="EDO16590.1"/>
    </source>
</evidence>
<feature type="compositionally biased region" description="Polar residues" evidence="2">
    <location>
        <begin position="348"/>
        <end position="359"/>
    </location>
</feature>
<accession>A7TM96</accession>
<dbReference type="GO" id="GO:0005198">
    <property type="term" value="F:structural molecule activity"/>
    <property type="evidence" value="ECO:0007669"/>
    <property type="project" value="EnsemblFungi"/>
</dbReference>
<dbReference type="GO" id="GO:0006368">
    <property type="term" value="P:transcription elongation by RNA polymerase II"/>
    <property type="evidence" value="ECO:0007669"/>
    <property type="project" value="EnsemblFungi"/>
</dbReference>
<dbReference type="Gene3D" id="3.30.420.40">
    <property type="match status" value="3"/>
</dbReference>